<accession>A0A195CHJ9</accession>
<organism evidence="1 2">
    <name type="scientific">Cyphomyrmex costatus</name>
    <dbReference type="NCBI Taxonomy" id="456900"/>
    <lineage>
        <taxon>Eukaryota</taxon>
        <taxon>Metazoa</taxon>
        <taxon>Ecdysozoa</taxon>
        <taxon>Arthropoda</taxon>
        <taxon>Hexapoda</taxon>
        <taxon>Insecta</taxon>
        <taxon>Pterygota</taxon>
        <taxon>Neoptera</taxon>
        <taxon>Endopterygota</taxon>
        <taxon>Hymenoptera</taxon>
        <taxon>Apocrita</taxon>
        <taxon>Aculeata</taxon>
        <taxon>Formicoidea</taxon>
        <taxon>Formicidae</taxon>
        <taxon>Myrmicinae</taxon>
        <taxon>Cyphomyrmex</taxon>
    </lineage>
</organism>
<name>A0A195CHJ9_9HYME</name>
<proteinExistence type="predicted"/>
<evidence type="ECO:0000313" key="2">
    <source>
        <dbReference type="Proteomes" id="UP000078542"/>
    </source>
</evidence>
<sequence length="149" mass="16610">QEDTPASSDLSYGHGSNSSPTLTGVYMVDGISFELIIREWERTVVRNWSGFIGALSVSKSISFGHLENNLWKNTLSAKVRVPVPSYSENVLYTSPVGMVRLQNERTGAKWMSPPHIWLHKDGIHVRVSVSRVLGLDALDSARLINFALW</sequence>
<gene>
    <name evidence="1" type="ORF">ALC62_09527</name>
</gene>
<dbReference type="EMBL" id="KQ977791">
    <property type="protein sequence ID" value="KYM99906.1"/>
    <property type="molecule type" value="Genomic_DNA"/>
</dbReference>
<feature type="non-terminal residue" evidence="1">
    <location>
        <position position="1"/>
    </location>
</feature>
<evidence type="ECO:0000313" key="1">
    <source>
        <dbReference type="EMBL" id="KYM99906.1"/>
    </source>
</evidence>
<protein>
    <submittedName>
        <fullName evidence="1">Uncharacterized protein</fullName>
    </submittedName>
</protein>
<dbReference type="Proteomes" id="UP000078542">
    <property type="component" value="Unassembled WGS sequence"/>
</dbReference>
<dbReference type="AlphaFoldDB" id="A0A195CHJ9"/>
<keyword evidence="2" id="KW-1185">Reference proteome</keyword>
<reference evidence="1 2" key="1">
    <citation type="submission" date="2016-03" db="EMBL/GenBank/DDBJ databases">
        <title>Cyphomyrmex costatus WGS genome.</title>
        <authorList>
            <person name="Nygaard S."/>
            <person name="Hu H."/>
            <person name="Boomsma J."/>
            <person name="Zhang G."/>
        </authorList>
    </citation>
    <scope>NUCLEOTIDE SEQUENCE [LARGE SCALE GENOMIC DNA]</scope>
    <source>
        <strain evidence="1">MS0001</strain>
        <tissue evidence="1">Whole body</tissue>
    </source>
</reference>